<dbReference type="AlphaFoldDB" id="A0AAP8GVX0"/>
<dbReference type="Proteomes" id="UP000236165">
    <property type="component" value="Unassembled WGS sequence"/>
</dbReference>
<keyword evidence="4" id="KW-1185">Reference proteome</keyword>
<dbReference type="RefSeq" id="WP_003193312.1">
    <property type="nucleotide sequence ID" value="NZ_CP009691.1"/>
</dbReference>
<evidence type="ECO:0000313" key="3">
    <source>
        <dbReference type="Proteomes" id="UP000236165"/>
    </source>
</evidence>
<gene>
    <name evidence="1" type="ORF">BACWE_35260</name>
    <name evidence="2" type="ORF">I6G81_00125</name>
</gene>
<evidence type="ECO:0000313" key="4">
    <source>
        <dbReference type="Proteomes" id="UP000596196"/>
    </source>
</evidence>
<proteinExistence type="predicted"/>
<geneLocation type="plasmid" evidence="2 4">
    <name>unnamed2</name>
</geneLocation>
<name>A0AAP8GVX0_BACMY</name>
<sequence>MQIKKKVERILKDKVKGFEYEETEFVIDEIVVFGTTILSDSDVYEHLYHVAAYIQFEDIEIVTETKKTIKKKRKIAEG</sequence>
<reference evidence="2 4" key="2">
    <citation type="submission" date="2020-12" db="EMBL/GenBank/DDBJ databases">
        <title>FDA dAtabase for Regulatory Grade micrObial Sequences (FDA-ARGOS): Supporting development and validation of Infectious Disease Dx tests.</title>
        <authorList>
            <person name="Nelson B."/>
            <person name="Plummer A."/>
            <person name="Tallon L."/>
            <person name="Sadzewicz L."/>
            <person name="Zhao X."/>
            <person name="Boylan J."/>
            <person name="Ott S."/>
            <person name="Bowen H."/>
            <person name="Vavikolanu K."/>
            <person name="Mehta A."/>
            <person name="Aluvathingal J."/>
            <person name="Nadendla S."/>
            <person name="Myers T."/>
            <person name="Yan Y."/>
            <person name="Sichtig H."/>
        </authorList>
    </citation>
    <scope>NUCLEOTIDE SEQUENCE [LARGE SCALE GENOMIC DNA]</scope>
    <source>
        <strain evidence="2 4">FDAARGOS_924</strain>
        <plasmid evidence="2 4">unnamed2</plasmid>
    </source>
</reference>
<dbReference type="Proteomes" id="UP000596196">
    <property type="component" value="Plasmid unnamed2"/>
</dbReference>
<dbReference type="KEGG" id="bmyo:BG05_5723"/>
<reference evidence="1 3" key="1">
    <citation type="submission" date="2016-10" db="EMBL/GenBank/DDBJ databases">
        <title>Genome Sequence of Bacillus weihenstephanensis GM6LP.</title>
        <authorList>
            <person name="Poehlein A."/>
            <person name="Wemheuer F."/>
            <person name="Hollensteiner J."/>
            <person name="Wemheuer B."/>
        </authorList>
    </citation>
    <scope>NUCLEOTIDE SEQUENCE [LARGE SCALE GENOMIC DNA]</scope>
    <source>
        <strain evidence="1 3">GM6LP</strain>
    </source>
</reference>
<dbReference type="EMBL" id="CP065876">
    <property type="protein sequence ID" value="QQA13655.1"/>
    <property type="molecule type" value="Genomic_DNA"/>
</dbReference>
<evidence type="ECO:0000313" key="1">
    <source>
        <dbReference type="EMBL" id="PJN69609.1"/>
    </source>
</evidence>
<accession>A0AAP8GVX0</accession>
<evidence type="ECO:0000313" key="2">
    <source>
        <dbReference type="EMBL" id="QQA13655.1"/>
    </source>
</evidence>
<keyword evidence="2" id="KW-0614">Plasmid</keyword>
<protein>
    <submittedName>
        <fullName evidence="1">Uncharacterized protein</fullName>
    </submittedName>
</protein>
<dbReference type="EMBL" id="MKZQ01000039">
    <property type="protein sequence ID" value="PJN69609.1"/>
    <property type="molecule type" value="Genomic_DNA"/>
</dbReference>
<organism evidence="1 3">
    <name type="scientific">Bacillus mycoides</name>
    <dbReference type="NCBI Taxonomy" id="1405"/>
    <lineage>
        <taxon>Bacteria</taxon>
        <taxon>Bacillati</taxon>
        <taxon>Bacillota</taxon>
        <taxon>Bacilli</taxon>
        <taxon>Bacillales</taxon>
        <taxon>Bacillaceae</taxon>
        <taxon>Bacillus</taxon>
        <taxon>Bacillus cereus group</taxon>
    </lineage>
</organism>